<protein>
    <submittedName>
        <fullName evidence="1">K-exchanger-like protein</fullName>
    </submittedName>
</protein>
<sequence length="29" mass="3077">MATSATRSPRELPHASTVAPRRLGLTPTT</sequence>
<accession>A0A0A9SYF4</accession>
<proteinExistence type="predicted"/>
<name>A0A0A9SYF4_ARUDO</name>
<dbReference type="AlphaFoldDB" id="A0A0A9SYF4"/>
<reference evidence="1" key="2">
    <citation type="journal article" date="2015" name="Data Brief">
        <title>Shoot transcriptome of the giant reed, Arundo donax.</title>
        <authorList>
            <person name="Barrero R.A."/>
            <person name="Guerrero F.D."/>
            <person name="Moolhuijzen P."/>
            <person name="Goolsby J.A."/>
            <person name="Tidwell J."/>
            <person name="Bellgard S.E."/>
            <person name="Bellgard M.I."/>
        </authorList>
    </citation>
    <scope>NUCLEOTIDE SEQUENCE</scope>
    <source>
        <tissue evidence="1">Shoot tissue taken approximately 20 cm above the soil surface</tissue>
    </source>
</reference>
<organism evidence="1">
    <name type="scientific">Arundo donax</name>
    <name type="common">Giant reed</name>
    <name type="synonym">Donax arundinaceus</name>
    <dbReference type="NCBI Taxonomy" id="35708"/>
    <lineage>
        <taxon>Eukaryota</taxon>
        <taxon>Viridiplantae</taxon>
        <taxon>Streptophyta</taxon>
        <taxon>Embryophyta</taxon>
        <taxon>Tracheophyta</taxon>
        <taxon>Spermatophyta</taxon>
        <taxon>Magnoliopsida</taxon>
        <taxon>Liliopsida</taxon>
        <taxon>Poales</taxon>
        <taxon>Poaceae</taxon>
        <taxon>PACMAD clade</taxon>
        <taxon>Arundinoideae</taxon>
        <taxon>Arundineae</taxon>
        <taxon>Arundo</taxon>
    </lineage>
</organism>
<evidence type="ECO:0000313" key="1">
    <source>
        <dbReference type="EMBL" id="JAD20891.1"/>
    </source>
</evidence>
<dbReference type="EMBL" id="GBRH01277004">
    <property type="protein sequence ID" value="JAD20891.1"/>
    <property type="molecule type" value="Transcribed_RNA"/>
</dbReference>
<reference evidence="1" key="1">
    <citation type="submission" date="2014-09" db="EMBL/GenBank/DDBJ databases">
        <authorList>
            <person name="Magalhaes I.L.F."/>
            <person name="Oliveira U."/>
            <person name="Santos F.R."/>
            <person name="Vidigal T.H.D.A."/>
            <person name="Brescovit A.D."/>
            <person name="Santos A.J."/>
        </authorList>
    </citation>
    <scope>NUCLEOTIDE SEQUENCE</scope>
    <source>
        <tissue evidence="1">Shoot tissue taken approximately 20 cm above the soil surface</tissue>
    </source>
</reference>